<protein>
    <submittedName>
        <fullName evidence="1">Uncharacterized protein</fullName>
    </submittedName>
</protein>
<dbReference type="Proteomes" id="UP000039046">
    <property type="component" value="Unassembled WGS sequence"/>
</dbReference>
<keyword evidence="2" id="KW-1185">Reference proteome</keyword>
<reference evidence="1 2" key="1">
    <citation type="journal article" date="2015" name="Genome Announc.">
        <title>Draft Genome Sequence and Gene Annotation of the Entomopathogenic Fungus Verticillium hemipterigenum.</title>
        <authorList>
            <person name="Horn F."/>
            <person name="Habel A."/>
            <person name="Scharf D.H."/>
            <person name="Dworschak J."/>
            <person name="Brakhage A.A."/>
            <person name="Guthke R."/>
            <person name="Hertweck C."/>
            <person name="Linde J."/>
        </authorList>
    </citation>
    <scope>NUCLEOTIDE SEQUENCE [LARGE SCALE GENOMIC DNA]</scope>
</reference>
<evidence type="ECO:0000313" key="2">
    <source>
        <dbReference type="Proteomes" id="UP000039046"/>
    </source>
</evidence>
<dbReference type="EMBL" id="CDHN01000001">
    <property type="protein sequence ID" value="CEJ81047.1"/>
    <property type="molecule type" value="Genomic_DNA"/>
</dbReference>
<sequence length="191" mass="21469">MSVVYGAGHVFLINTEGGYSSHLSNIDCHLGKLRMELFGLGLHKASLCTVLAYYEESGYAEPEDPSAETMASWAKKCHGELVDGETKEILQECIMMGVLDTQQWRRQEHMREGSLHWSPLLRNGGRDDNLIRYVPEYYKSRSNAVDYNAEAIIYHGGYGEWGSGRDVSLADIQKTPRAVVGTANYAYKHLF</sequence>
<name>A0A0A1T447_9HYPO</name>
<gene>
    <name evidence="1" type="ORF">VHEMI01199</name>
</gene>
<accession>A0A0A1T447</accession>
<organism evidence="1 2">
    <name type="scientific">[Torrubiella] hemipterigena</name>
    <dbReference type="NCBI Taxonomy" id="1531966"/>
    <lineage>
        <taxon>Eukaryota</taxon>
        <taxon>Fungi</taxon>
        <taxon>Dikarya</taxon>
        <taxon>Ascomycota</taxon>
        <taxon>Pezizomycotina</taxon>
        <taxon>Sordariomycetes</taxon>
        <taxon>Hypocreomycetidae</taxon>
        <taxon>Hypocreales</taxon>
        <taxon>Clavicipitaceae</taxon>
        <taxon>Clavicipitaceae incertae sedis</taxon>
        <taxon>'Torrubiella' clade</taxon>
    </lineage>
</organism>
<dbReference type="HOGENOM" id="CLU_1422346_0_0_1"/>
<dbReference type="AlphaFoldDB" id="A0A0A1T447"/>
<evidence type="ECO:0000313" key="1">
    <source>
        <dbReference type="EMBL" id="CEJ81047.1"/>
    </source>
</evidence>
<proteinExistence type="predicted"/>